<dbReference type="HOGENOM" id="CLU_2060954_0_0_1"/>
<keyword evidence="2" id="KW-1185">Reference proteome</keyword>
<accession>C5FYB6</accession>
<protein>
    <submittedName>
        <fullName evidence="1">Uncharacterized protein</fullName>
    </submittedName>
</protein>
<dbReference type="EMBL" id="DS995707">
    <property type="protein sequence ID" value="EEQ34514.1"/>
    <property type="molecule type" value="Genomic_DNA"/>
</dbReference>
<proteinExistence type="predicted"/>
<name>C5FYB6_ARTOC</name>
<sequence>MPQQGIKNHETIGRCPFEHVIETFLDERIAMWMYSNSLVEWPEMEDMLRDEGLKPERPHGIACGTAEQHSLILRGSSQLRPKGALCQNSGRHGMHYLAHLCIAIPEIIKRDAVNMRLFR</sequence>
<evidence type="ECO:0000313" key="1">
    <source>
        <dbReference type="EMBL" id="EEQ34514.1"/>
    </source>
</evidence>
<dbReference type="VEuPathDB" id="FungiDB:MCYG_07333"/>
<dbReference type="GeneID" id="9227981"/>
<dbReference type="AlphaFoldDB" id="C5FYB6"/>
<dbReference type="Proteomes" id="UP000002035">
    <property type="component" value="Unassembled WGS sequence"/>
</dbReference>
<reference evidence="2" key="1">
    <citation type="journal article" date="2012" name="MBio">
        <title>Comparative genome analysis of Trichophyton rubrum and related dermatophytes reveals candidate genes involved in infection.</title>
        <authorList>
            <person name="Martinez D.A."/>
            <person name="Oliver B.G."/>
            <person name="Graeser Y."/>
            <person name="Goldberg J.M."/>
            <person name="Li W."/>
            <person name="Martinez-Rossi N.M."/>
            <person name="Monod M."/>
            <person name="Shelest E."/>
            <person name="Barton R.C."/>
            <person name="Birch E."/>
            <person name="Brakhage A.A."/>
            <person name="Chen Z."/>
            <person name="Gurr S.J."/>
            <person name="Heiman D."/>
            <person name="Heitman J."/>
            <person name="Kosti I."/>
            <person name="Rossi A."/>
            <person name="Saif S."/>
            <person name="Samalova M."/>
            <person name="Saunders C.W."/>
            <person name="Shea T."/>
            <person name="Summerbell R.C."/>
            <person name="Xu J."/>
            <person name="Young S."/>
            <person name="Zeng Q."/>
            <person name="Birren B.W."/>
            <person name="Cuomo C.A."/>
            <person name="White T.C."/>
        </authorList>
    </citation>
    <scope>NUCLEOTIDE SEQUENCE [LARGE SCALE GENOMIC DNA]</scope>
    <source>
        <strain evidence="2">ATCC MYA-4605 / CBS 113480</strain>
    </source>
</reference>
<evidence type="ECO:0000313" key="2">
    <source>
        <dbReference type="Proteomes" id="UP000002035"/>
    </source>
</evidence>
<dbReference type="RefSeq" id="XP_002843550.1">
    <property type="nucleotide sequence ID" value="XM_002843504.1"/>
</dbReference>
<organism evidence="1 2">
    <name type="scientific">Arthroderma otae (strain ATCC MYA-4605 / CBS 113480)</name>
    <name type="common">Microsporum canis</name>
    <dbReference type="NCBI Taxonomy" id="554155"/>
    <lineage>
        <taxon>Eukaryota</taxon>
        <taxon>Fungi</taxon>
        <taxon>Dikarya</taxon>
        <taxon>Ascomycota</taxon>
        <taxon>Pezizomycotina</taxon>
        <taxon>Eurotiomycetes</taxon>
        <taxon>Eurotiomycetidae</taxon>
        <taxon>Onygenales</taxon>
        <taxon>Arthrodermataceae</taxon>
        <taxon>Microsporum</taxon>
    </lineage>
</organism>
<gene>
    <name evidence="1" type="ORF">MCYG_07333</name>
</gene>